<keyword evidence="1" id="KW-0812">Transmembrane</keyword>
<accession>A0A6J3MAM0</accession>
<dbReference type="AlphaFoldDB" id="A0A6J3MAM0"/>
<gene>
    <name evidence="3" type="ORF">K489DRAFT_148138</name>
</gene>
<organism evidence="3">
    <name type="scientific">Dissoconium aciculare CBS 342.82</name>
    <dbReference type="NCBI Taxonomy" id="1314786"/>
    <lineage>
        <taxon>Eukaryota</taxon>
        <taxon>Fungi</taxon>
        <taxon>Dikarya</taxon>
        <taxon>Ascomycota</taxon>
        <taxon>Pezizomycotina</taxon>
        <taxon>Dothideomycetes</taxon>
        <taxon>Dothideomycetidae</taxon>
        <taxon>Mycosphaerellales</taxon>
        <taxon>Dissoconiaceae</taxon>
        <taxon>Dissoconium</taxon>
    </lineage>
</organism>
<keyword evidence="1" id="KW-0472">Membrane</keyword>
<keyword evidence="1" id="KW-1133">Transmembrane helix</keyword>
<keyword evidence="2" id="KW-1185">Reference proteome</keyword>
<evidence type="ECO:0000313" key="2">
    <source>
        <dbReference type="Proteomes" id="UP000504637"/>
    </source>
</evidence>
<dbReference type="Proteomes" id="UP000504637">
    <property type="component" value="Unplaced"/>
</dbReference>
<reference evidence="3" key="2">
    <citation type="submission" date="2020-04" db="EMBL/GenBank/DDBJ databases">
        <authorList>
            <consortium name="NCBI Genome Project"/>
        </authorList>
    </citation>
    <scope>NUCLEOTIDE SEQUENCE</scope>
    <source>
        <strain evidence="3">CBS 342.82</strain>
    </source>
</reference>
<sequence>MVVVMVVVVVVMMSPVAVTLFLRLDWHGIMIRKFHGRLHIVRYSAYTQYFVACLHASFLKLKPIDSPFAVGSFLHPATCACCLSRRIFKRAEIDRRSNTARRGECVWLMRGSLTDIGSCDLPPGKADLDSCVPSVHLRSAGWTTPWTSIV</sequence>
<evidence type="ECO:0000313" key="3">
    <source>
        <dbReference type="RefSeq" id="XP_033462101.1"/>
    </source>
</evidence>
<evidence type="ECO:0000256" key="1">
    <source>
        <dbReference type="SAM" id="Phobius"/>
    </source>
</evidence>
<dbReference type="GeneID" id="54356996"/>
<reference evidence="3" key="3">
    <citation type="submission" date="2025-08" db="UniProtKB">
        <authorList>
            <consortium name="RefSeq"/>
        </authorList>
    </citation>
    <scope>IDENTIFICATION</scope>
    <source>
        <strain evidence="3">CBS 342.82</strain>
    </source>
</reference>
<proteinExistence type="predicted"/>
<feature type="transmembrane region" description="Helical" evidence="1">
    <location>
        <begin position="6"/>
        <end position="24"/>
    </location>
</feature>
<protein>
    <submittedName>
        <fullName evidence="3">Uncharacterized protein</fullName>
    </submittedName>
</protein>
<dbReference type="RefSeq" id="XP_033462101.1">
    <property type="nucleotide sequence ID" value="XM_033599197.1"/>
</dbReference>
<reference evidence="3" key="1">
    <citation type="submission" date="2020-01" db="EMBL/GenBank/DDBJ databases">
        <authorList>
            <consortium name="DOE Joint Genome Institute"/>
            <person name="Haridas S."/>
            <person name="Albert R."/>
            <person name="Binder M."/>
            <person name="Bloem J."/>
            <person name="Labutti K."/>
            <person name="Salamov A."/>
            <person name="Andreopoulos B."/>
            <person name="Baker S.E."/>
            <person name="Barry K."/>
            <person name="Bills G."/>
            <person name="Bluhm B.H."/>
            <person name="Cannon C."/>
            <person name="Castanera R."/>
            <person name="Culley D.E."/>
            <person name="Daum C."/>
            <person name="Ezra D."/>
            <person name="Gonzalez J.B."/>
            <person name="Henrissat B."/>
            <person name="Kuo A."/>
            <person name="Liang C."/>
            <person name="Lipzen A."/>
            <person name="Lutzoni F."/>
            <person name="Magnuson J."/>
            <person name="Mondo S."/>
            <person name="Nolan M."/>
            <person name="Ohm R."/>
            <person name="Pangilinan J."/>
            <person name="Park H.-J."/>
            <person name="Ramirez L."/>
            <person name="Alfaro M."/>
            <person name="Sun H."/>
            <person name="Tritt A."/>
            <person name="Yoshinaga Y."/>
            <person name="Zwiers L.-H."/>
            <person name="Turgeon B.G."/>
            <person name="Goodwin S.B."/>
            <person name="Spatafora J.W."/>
            <person name="Crous P.W."/>
            <person name="Grigoriev I.V."/>
        </authorList>
    </citation>
    <scope>NUCLEOTIDE SEQUENCE</scope>
    <source>
        <strain evidence="3">CBS 342.82</strain>
    </source>
</reference>
<name>A0A6J3MAM0_9PEZI</name>